<organism evidence="1 2">
    <name type="scientific">Xanthomonas cannabis pv. phaseoli</name>
    <dbReference type="NCBI Taxonomy" id="1885902"/>
    <lineage>
        <taxon>Bacteria</taxon>
        <taxon>Pseudomonadati</taxon>
        <taxon>Pseudomonadota</taxon>
        <taxon>Gammaproteobacteria</taxon>
        <taxon>Lysobacterales</taxon>
        <taxon>Lysobacteraceae</taxon>
        <taxon>Xanthomonas</taxon>
    </lineage>
</organism>
<dbReference type="Proteomes" id="UP000029879">
    <property type="component" value="Unassembled WGS sequence"/>
</dbReference>
<sequence length="62" mass="6288">MSDNAAIIGMATSTSNGAHGAAPAVTGLYTAPLSPAAQPALCAWQAAARQNSTLRRQLQQAH</sequence>
<evidence type="ECO:0000313" key="2">
    <source>
        <dbReference type="Proteomes" id="UP000029879"/>
    </source>
</evidence>
<gene>
    <name evidence="1" type="ORF">NC00_16295</name>
</gene>
<accession>A0AB34P5K4</accession>
<reference evidence="1 2" key="1">
    <citation type="submission" date="2014-10" db="EMBL/GenBank/DDBJ databases">
        <title>Genome sequence of a Xanthomonas strain that is pathogenic on beans.</title>
        <authorList>
            <person name="Aritua V."/>
            <person name="Sapp M."/>
            <person name="Harrison J."/>
            <person name="Smith J."/>
            <person name="Studholme D."/>
        </authorList>
    </citation>
    <scope>NUCLEOTIDE SEQUENCE [LARGE SCALE GENOMIC DNA]</scope>
    <source>
        <strain evidence="1 2">Nyagatare</strain>
    </source>
</reference>
<dbReference type="AlphaFoldDB" id="A0AB34P5K4"/>
<dbReference type="EMBL" id="JRQI01000079">
    <property type="protein sequence ID" value="KGK56779.1"/>
    <property type="molecule type" value="Genomic_DNA"/>
</dbReference>
<comment type="caution">
    <text evidence="1">The sequence shown here is derived from an EMBL/GenBank/DDBJ whole genome shotgun (WGS) entry which is preliminary data.</text>
</comment>
<protein>
    <submittedName>
        <fullName evidence="1">Uncharacterized protein</fullName>
    </submittedName>
</protein>
<proteinExistence type="predicted"/>
<name>A0AB34P5K4_9XANT</name>
<evidence type="ECO:0000313" key="1">
    <source>
        <dbReference type="EMBL" id="KGK56779.1"/>
    </source>
</evidence>